<organism evidence="3 4">
    <name type="scientific">Kushneria aurantia</name>
    <dbReference type="NCBI Taxonomy" id="504092"/>
    <lineage>
        <taxon>Bacteria</taxon>
        <taxon>Pseudomonadati</taxon>
        <taxon>Pseudomonadota</taxon>
        <taxon>Gammaproteobacteria</taxon>
        <taxon>Oceanospirillales</taxon>
        <taxon>Halomonadaceae</taxon>
        <taxon>Kushneria</taxon>
    </lineage>
</organism>
<dbReference type="InterPro" id="IPR051262">
    <property type="entry name" value="SMP-30/CGR1_Lactonase"/>
</dbReference>
<evidence type="ECO:0000313" key="3">
    <source>
        <dbReference type="EMBL" id="MFC0269530.1"/>
    </source>
</evidence>
<feature type="domain" description="SMP-30/Gluconolactonase/LRE-like region" evidence="2">
    <location>
        <begin position="62"/>
        <end position="320"/>
    </location>
</feature>
<name>A0ABV6G7K9_9GAMM</name>
<protein>
    <submittedName>
        <fullName evidence="3">SMP-30/gluconolactonase/LRE family protein</fullName>
    </submittedName>
</protein>
<dbReference type="RefSeq" id="WP_019951165.1">
    <property type="nucleotide sequence ID" value="NZ_JBHLVX010000060.1"/>
</dbReference>
<evidence type="ECO:0000313" key="4">
    <source>
        <dbReference type="Proteomes" id="UP001589814"/>
    </source>
</evidence>
<gene>
    <name evidence="3" type="ORF">ACFFHW_16305</name>
</gene>
<dbReference type="PANTHER" id="PTHR47572">
    <property type="entry name" value="LIPOPROTEIN-RELATED"/>
    <property type="match status" value="1"/>
</dbReference>
<comment type="caution">
    <text evidence="3">The sequence shown here is derived from an EMBL/GenBank/DDBJ whole genome shotgun (WGS) entry which is preliminary data.</text>
</comment>
<dbReference type="PANTHER" id="PTHR47572:SF4">
    <property type="entry name" value="LACTONASE DRP35"/>
    <property type="match status" value="1"/>
</dbReference>
<dbReference type="Pfam" id="PF08450">
    <property type="entry name" value="SGL"/>
    <property type="match status" value="1"/>
</dbReference>
<sequence>MPSTLRLLSRPLYGGLLMAGISLGGSTHADDGAARVVADDPAFHALIDSDAIPERLYGEALWSEGPLALPQGGVIWSDIKSNRVLIWREGEGVSEWLKPAQFHNGHALDQQGRVVAASHGRRGVERREENGEWRLLVDIDGMNKLNSPNDLVVDTNGDIWFTDPTFGIDVPEEGYGGRAVTGGEFVYRFDPQRHELTRLETSMVKTPNGLAFAPGEHILYIADSQQAHDRDDDSLNHHIVAYDVDENGALSGARVFAEVSPGVPDGIKVDEQGNVWSSSDSGIQVFSPAGKRLGRIELPERTANLAFGRGDDRAVYITASASLYRVPVKVDEANR</sequence>
<evidence type="ECO:0000259" key="2">
    <source>
        <dbReference type="Pfam" id="PF08450"/>
    </source>
</evidence>
<dbReference type="InterPro" id="IPR011042">
    <property type="entry name" value="6-blade_b-propeller_TolB-like"/>
</dbReference>
<keyword evidence="1" id="KW-0378">Hydrolase</keyword>
<proteinExistence type="predicted"/>
<evidence type="ECO:0000256" key="1">
    <source>
        <dbReference type="ARBA" id="ARBA00022801"/>
    </source>
</evidence>
<dbReference type="Proteomes" id="UP001589814">
    <property type="component" value="Unassembled WGS sequence"/>
</dbReference>
<dbReference type="EMBL" id="JBHLVX010000060">
    <property type="protein sequence ID" value="MFC0269530.1"/>
    <property type="molecule type" value="Genomic_DNA"/>
</dbReference>
<dbReference type="Gene3D" id="2.120.10.30">
    <property type="entry name" value="TolB, C-terminal domain"/>
    <property type="match status" value="1"/>
</dbReference>
<dbReference type="InterPro" id="IPR013658">
    <property type="entry name" value="SGL"/>
</dbReference>
<accession>A0ABV6G7K9</accession>
<reference evidence="3 4" key="1">
    <citation type="submission" date="2024-09" db="EMBL/GenBank/DDBJ databases">
        <authorList>
            <person name="Sun Q."/>
            <person name="Mori K."/>
        </authorList>
    </citation>
    <scope>NUCLEOTIDE SEQUENCE [LARGE SCALE GENOMIC DNA]</scope>
    <source>
        <strain evidence="3 4">CCM 7415</strain>
    </source>
</reference>
<keyword evidence="4" id="KW-1185">Reference proteome</keyword>
<dbReference type="SUPFAM" id="SSF63829">
    <property type="entry name" value="Calcium-dependent phosphotriesterase"/>
    <property type="match status" value="1"/>
</dbReference>